<name>A0A923MG25_9FIRM</name>
<keyword evidence="3" id="KW-0378">Hydrolase</keyword>
<dbReference type="InterPro" id="IPR006680">
    <property type="entry name" value="Amidohydro-rel"/>
</dbReference>
<dbReference type="Gene3D" id="3.20.20.140">
    <property type="entry name" value="Metal-dependent hydrolases"/>
    <property type="match status" value="1"/>
</dbReference>
<proteinExistence type="predicted"/>
<keyword evidence="7" id="KW-1185">Reference proteome</keyword>
<dbReference type="SUPFAM" id="SSF51556">
    <property type="entry name" value="Metallo-dependent hydrolases"/>
    <property type="match status" value="1"/>
</dbReference>
<evidence type="ECO:0000313" key="6">
    <source>
        <dbReference type="EMBL" id="MBC5768956.1"/>
    </source>
</evidence>
<dbReference type="SUPFAM" id="SSF51338">
    <property type="entry name" value="Composite domain of metallo-dependent hydrolases"/>
    <property type="match status" value="1"/>
</dbReference>
<sequence>MTTILKGNIVSAPACGRLDVTEHGYLIAENGVITGVYPVLSEQYAGASVEDYGDCLIVQSFADLHLHAPQYPMLGMGMDLPLLDWLNAYAFPTEARFAEPDYARTVYRQLAGELVSCGTTRVCMFSSLHTDATLILMDELEKAGITGYVGKVNMDRNGAPGVLEETTEESMRETLRWLDACQDLRHIKPILTPRFTPSCTNELMAFLGKLAAERDLPVQSHLSENGAEMDWVRQLHPDCRQYWETYKKYGLWNDRTVMAHCVWSDERERQAMKDAGVTVVHCADSNQNLCSGVAPVRRMLDEGVKVALGSDIAGGDHLDLFDVTAAAVRASKARRMMDDWNTPFLTVAEGWYLATSAGAAFFGEQPGFAAGNSLHAIVLADDTLPQSRTLTPAERLERAVYRRQEGAVQAVWSAGRKIYAKP</sequence>
<comment type="caution">
    <text evidence="6">The sequence shown here is derived from an EMBL/GenBank/DDBJ whole genome shotgun (WGS) entry which is preliminary data.</text>
</comment>
<dbReference type="GO" id="GO:0008270">
    <property type="term" value="F:zinc ion binding"/>
    <property type="evidence" value="ECO:0007669"/>
    <property type="project" value="TreeGrafter"/>
</dbReference>
<evidence type="ECO:0000256" key="4">
    <source>
        <dbReference type="ARBA" id="ARBA00022833"/>
    </source>
</evidence>
<dbReference type="Proteomes" id="UP000620327">
    <property type="component" value="Unassembled WGS sequence"/>
</dbReference>
<keyword evidence="4" id="KW-0862">Zinc</keyword>
<dbReference type="RefSeq" id="WP_187013354.1">
    <property type="nucleotide sequence ID" value="NZ_JACOQI010000001.1"/>
</dbReference>
<keyword evidence="2" id="KW-0479">Metal-binding</keyword>
<dbReference type="InterPro" id="IPR011059">
    <property type="entry name" value="Metal-dep_hydrolase_composite"/>
</dbReference>
<protein>
    <submittedName>
        <fullName evidence="6">Amidohydrolase family protein</fullName>
    </submittedName>
</protein>
<evidence type="ECO:0000313" key="7">
    <source>
        <dbReference type="Proteomes" id="UP000620327"/>
    </source>
</evidence>
<feature type="domain" description="Amidohydrolase-related" evidence="5">
    <location>
        <begin position="60"/>
        <end position="416"/>
    </location>
</feature>
<evidence type="ECO:0000256" key="1">
    <source>
        <dbReference type="ARBA" id="ARBA00001947"/>
    </source>
</evidence>
<dbReference type="InterPro" id="IPR032466">
    <property type="entry name" value="Metal_Hydrolase"/>
</dbReference>
<dbReference type="Gene3D" id="2.30.40.10">
    <property type="entry name" value="Urease, subunit C, domain 1"/>
    <property type="match status" value="1"/>
</dbReference>
<dbReference type="AlphaFoldDB" id="A0A923MG25"/>
<dbReference type="PANTHER" id="PTHR11271">
    <property type="entry name" value="GUANINE DEAMINASE"/>
    <property type="match status" value="1"/>
</dbReference>
<dbReference type="GO" id="GO:0046098">
    <property type="term" value="P:guanine metabolic process"/>
    <property type="evidence" value="ECO:0007669"/>
    <property type="project" value="TreeGrafter"/>
</dbReference>
<comment type="cofactor">
    <cofactor evidence="1">
        <name>Zn(2+)</name>
        <dbReference type="ChEBI" id="CHEBI:29105"/>
    </cofactor>
</comment>
<evidence type="ECO:0000256" key="2">
    <source>
        <dbReference type="ARBA" id="ARBA00022723"/>
    </source>
</evidence>
<accession>A0A923MG25</accession>
<gene>
    <name evidence="6" type="ORF">H8Z83_01140</name>
</gene>
<dbReference type="Pfam" id="PF01979">
    <property type="entry name" value="Amidohydro_1"/>
    <property type="match status" value="1"/>
</dbReference>
<evidence type="ECO:0000256" key="3">
    <source>
        <dbReference type="ARBA" id="ARBA00022801"/>
    </source>
</evidence>
<dbReference type="InterPro" id="IPR051607">
    <property type="entry name" value="Metallo-dep_hydrolases"/>
</dbReference>
<dbReference type="EMBL" id="JACOQI010000001">
    <property type="protein sequence ID" value="MBC5768956.1"/>
    <property type="molecule type" value="Genomic_DNA"/>
</dbReference>
<dbReference type="GO" id="GO:0005829">
    <property type="term" value="C:cytosol"/>
    <property type="evidence" value="ECO:0007669"/>
    <property type="project" value="TreeGrafter"/>
</dbReference>
<organism evidence="6 7">
    <name type="scientific">Dysosmobacter segnis</name>
    <dbReference type="NCBI Taxonomy" id="2763042"/>
    <lineage>
        <taxon>Bacteria</taxon>
        <taxon>Bacillati</taxon>
        <taxon>Bacillota</taxon>
        <taxon>Clostridia</taxon>
        <taxon>Eubacteriales</taxon>
        <taxon>Oscillospiraceae</taxon>
        <taxon>Dysosmobacter</taxon>
    </lineage>
</organism>
<dbReference type="PANTHER" id="PTHR11271:SF6">
    <property type="entry name" value="GUANINE DEAMINASE"/>
    <property type="match status" value="1"/>
</dbReference>
<reference evidence="6" key="1">
    <citation type="submission" date="2020-08" db="EMBL/GenBank/DDBJ databases">
        <title>Genome public.</title>
        <authorList>
            <person name="Liu C."/>
            <person name="Sun Q."/>
        </authorList>
    </citation>
    <scope>NUCLEOTIDE SEQUENCE</scope>
    <source>
        <strain evidence="6">BX15</strain>
    </source>
</reference>
<dbReference type="GO" id="GO:0008892">
    <property type="term" value="F:guanine deaminase activity"/>
    <property type="evidence" value="ECO:0007669"/>
    <property type="project" value="TreeGrafter"/>
</dbReference>
<evidence type="ECO:0000259" key="5">
    <source>
        <dbReference type="Pfam" id="PF01979"/>
    </source>
</evidence>